<dbReference type="SUPFAM" id="SSF81296">
    <property type="entry name" value="E set domains"/>
    <property type="match status" value="1"/>
</dbReference>
<dbReference type="PANTHER" id="PTHR11188:SF17">
    <property type="entry name" value="FI21816P1"/>
    <property type="match status" value="1"/>
</dbReference>
<keyword evidence="2" id="KW-0833">Ubl conjugation pathway</keyword>
<evidence type="ECO:0000256" key="3">
    <source>
        <dbReference type="ARBA" id="ARBA00038766"/>
    </source>
</evidence>
<feature type="domain" description="Arrestin-like N-terminal" evidence="4">
    <location>
        <begin position="8"/>
        <end position="100"/>
    </location>
</feature>
<dbReference type="GO" id="GO:0005886">
    <property type="term" value="C:plasma membrane"/>
    <property type="evidence" value="ECO:0007669"/>
    <property type="project" value="TreeGrafter"/>
</dbReference>
<gene>
    <name evidence="5" type="ORF">H2200_009543</name>
</gene>
<dbReference type="GO" id="GO:0005829">
    <property type="term" value="C:cytosol"/>
    <property type="evidence" value="ECO:0007669"/>
    <property type="project" value="TreeGrafter"/>
</dbReference>
<evidence type="ECO:0000313" key="5">
    <source>
        <dbReference type="EMBL" id="KAJ9605694.1"/>
    </source>
</evidence>
<accession>A0AA38X2Q8</accession>
<dbReference type="InterPro" id="IPR011021">
    <property type="entry name" value="Arrestin-like_N"/>
</dbReference>
<dbReference type="EMBL" id="JAPDRK010000015">
    <property type="protein sequence ID" value="KAJ9605694.1"/>
    <property type="molecule type" value="Genomic_DNA"/>
</dbReference>
<dbReference type="AlphaFoldDB" id="A0AA38X2Q8"/>
<evidence type="ECO:0000313" key="6">
    <source>
        <dbReference type="Proteomes" id="UP001172673"/>
    </source>
</evidence>
<dbReference type="Proteomes" id="UP001172673">
    <property type="component" value="Unassembled WGS sequence"/>
</dbReference>
<sequence length="474" mass="52087">MSLSILLPTDERVYHPGSALHGTVFLTSLTSIAIGSLSITLTGRTRVTLTQNYGDLNVSNSDYHSRAVLFQHEQALYAGGNWTHQAGQYSWEFDFRIPTNTDGQNGHGSQCPFLATRDLGQIGQVGGVRPLPPSMLYSCRNFTCAVEYVLEVRLTPPSGSKMLTKALTARVNINVQPESNSTSRSDRVRHLPYTRHDQVFKGPKSKLKVLEQTSLSRLLKLSKSHQRNANQIAADAAKPIGVSVRFPRTIDLTGEHSTVHILLSACSTGGMDANPQLATPNVTTTTLTMTSMKIAIIQYTHVKAGQHTATSTRKTYTRKTTCSLPVQVRSVVHDSDQSATETQGLINLGKVTELRIGREFLVLDFATDHISINHALDLELGFGYEGGTVEFVRREVPIKVVMASSQNVPQVLDGAESESVSDYSSCRVGNVRNSESSDRVGQDWLVPPPERDLFERETDACFSAPPPRYMLRTS</sequence>
<dbReference type="InterPro" id="IPR014752">
    <property type="entry name" value="Arrestin-like_C"/>
</dbReference>
<comment type="subunit">
    <text evidence="3">Interacts with hulA.</text>
</comment>
<proteinExistence type="inferred from homology"/>
<evidence type="ECO:0000259" key="4">
    <source>
        <dbReference type="Pfam" id="PF00339"/>
    </source>
</evidence>
<dbReference type="InterPro" id="IPR014756">
    <property type="entry name" value="Ig_E-set"/>
</dbReference>
<dbReference type="GO" id="GO:0030674">
    <property type="term" value="F:protein-macromolecule adaptor activity"/>
    <property type="evidence" value="ECO:0007669"/>
    <property type="project" value="TreeGrafter"/>
</dbReference>
<dbReference type="InterPro" id="IPR050357">
    <property type="entry name" value="Arrestin_domain-protein"/>
</dbReference>
<protein>
    <recommendedName>
        <fullName evidence="4">Arrestin-like N-terminal domain-containing protein</fullName>
    </recommendedName>
</protein>
<comment type="similarity">
    <text evidence="1">Belongs to the arrestin family.</text>
</comment>
<comment type="caution">
    <text evidence="5">The sequence shown here is derived from an EMBL/GenBank/DDBJ whole genome shotgun (WGS) entry which is preliminary data.</text>
</comment>
<dbReference type="GO" id="GO:0070086">
    <property type="term" value="P:ubiquitin-dependent endocytosis"/>
    <property type="evidence" value="ECO:0007669"/>
    <property type="project" value="TreeGrafter"/>
</dbReference>
<reference evidence="5" key="1">
    <citation type="submission" date="2022-10" db="EMBL/GenBank/DDBJ databases">
        <title>Culturing micro-colonial fungi from biological soil crusts in the Mojave desert and describing Neophaeococcomyces mojavensis, and introducing the new genera and species Taxawa tesnikishii.</title>
        <authorList>
            <person name="Kurbessoian T."/>
            <person name="Stajich J.E."/>
        </authorList>
    </citation>
    <scope>NUCLEOTIDE SEQUENCE</scope>
    <source>
        <strain evidence="5">TK_41</strain>
    </source>
</reference>
<name>A0AA38X2Q8_9EURO</name>
<evidence type="ECO:0000256" key="2">
    <source>
        <dbReference type="ARBA" id="ARBA00022786"/>
    </source>
</evidence>
<dbReference type="PANTHER" id="PTHR11188">
    <property type="entry name" value="ARRESTIN DOMAIN CONTAINING PROTEIN"/>
    <property type="match status" value="1"/>
</dbReference>
<evidence type="ECO:0000256" key="1">
    <source>
        <dbReference type="ARBA" id="ARBA00005298"/>
    </source>
</evidence>
<dbReference type="GO" id="GO:0031625">
    <property type="term" value="F:ubiquitin protein ligase binding"/>
    <property type="evidence" value="ECO:0007669"/>
    <property type="project" value="TreeGrafter"/>
</dbReference>
<dbReference type="Gene3D" id="2.60.40.640">
    <property type="match status" value="1"/>
</dbReference>
<keyword evidence="6" id="KW-1185">Reference proteome</keyword>
<dbReference type="Pfam" id="PF00339">
    <property type="entry name" value="Arrestin_N"/>
    <property type="match status" value="1"/>
</dbReference>
<organism evidence="5 6">
    <name type="scientific">Cladophialophora chaetospira</name>
    <dbReference type="NCBI Taxonomy" id="386627"/>
    <lineage>
        <taxon>Eukaryota</taxon>
        <taxon>Fungi</taxon>
        <taxon>Dikarya</taxon>
        <taxon>Ascomycota</taxon>
        <taxon>Pezizomycotina</taxon>
        <taxon>Eurotiomycetes</taxon>
        <taxon>Chaetothyriomycetidae</taxon>
        <taxon>Chaetothyriales</taxon>
        <taxon>Herpotrichiellaceae</taxon>
        <taxon>Cladophialophora</taxon>
    </lineage>
</organism>